<name>A0A8H3E9V8_9LECA</name>
<dbReference type="AlphaFoldDB" id="A0A8H3E9V8"/>
<dbReference type="Proteomes" id="UP000664521">
    <property type="component" value="Unassembled WGS sequence"/>
</dbReference>
<protein>
    <submittedName>
        <fullName evidence="1">Uncharacterized protein</fullName>
    </submittedName>
</protein>
<evidence type="ECO:0000313" key="2">
    <source>
        <dbReference type="Proteomes" id="UP000664521"/>
    </source>
</evidence>
<comment type="caution">
    <text evidence="1">The sequence shown here is derived from an EMBL/GenBank/DDBJ whole genome shotgun (WGS) entry which is preliminary data.</text>
</comment>
<dbReference type="EMBL" id="CAJPDS010000001">
    <property type="protein sequence ID" value="CAF9902941.1"/>
    <property type="molecule type" value="Genomic_DNA"/>
</dbReference>
<accession>A0A8H3E9V8</accession>
<dbReference type="OrthoDB" id="4348902at2759"/>
<proteinExistence type="predicted"/>
<organism evidence="1 2">
    <name type="scientific">Heterodermia speciosa</name>
    <dbReference type="NCBI Taxonomy" id="116794"/>
    <lineage>
        <taxon>Eukaryota</taxon>
        <taxon>Fungi</taxon>
        <taxon>Dikarya</taxon>
        <taxon>Ascomycota</taxon>
        <taxon>Pezizomycotina</taxon>
        <taxon>Lecanoromycetes</taxon>
        <taxon>OSLEUM clade</taxon>
        <taxon>Lecanoromycetidae</taxon>
        <taxon>Caliciales</taxon>
        <taxon>Physciaceae</taxon>
        <taxon>Heterodermia</taxon>
    </lineage>
</organism>
<gene>
    <name evidence="1" type="ORF">HETSPECPRED_000063</name>
</gene>
<sequence length="521" mass="59214">MKVFDSNKLTHTLQTWCGMVLGQGLPQQRPTTRLPETFLVSHHPGVQASLLALLSDEEIWFLFIPCVLQGRIQKFLKTDKRDENAKAQRFNSNVYACCDSGIDVDFMKRNVRALNRLDLEQAAAVVITSIRNDVRITNRGDIVAALIKELDTELITESCMWLESHQRNPGATVQEAKFARLVDMLGGMLGESQNSTEKSKNDILSHVKDWASLVPLLLRVRRKSPQSRCLFIPQWIFEAADVKPPSQFMIWGKDGTISPGHEPIASSVDEVNDVILSRKRFRSLQRRLLRFHRFWHPDIRLRKAIRDFEANVVFGAEHLRSMVMPSQDTLVVAHYFFALQRRLQRKVVSDLQWTGFLEKGQSGLILQNNPNIPTTFEQRLSHFSGEAGVPITGPVVPQIDQCCLLMEEYVSVYGGGDRRKLTFVPGVRGGSGRGAVDDYNLLCDILRTLNKAAKEQRLPHPELVRKFLAKDIMSYNNSFHDDAFANDAVPGWEKWLRERREIGVLEGMKNLEIGRDVVMTG</sequence>
<reference evidence="1" key="1">
    <citation type="submission" date="2021-03" db="EMBL/GenBank/DDBJ databases">
        <authorList>
            <person name="Tagirdzhanova G."/>
        </authorList>
    </citation>
    <scope>NUCLEOTIDE SEQUENCE</scope>
</reference>
<evidence type="ECO:0000313" key="1">
    <source>
        <dbReference type="EMBL" id="CAF9902941.1"/>
    </source>
</evidence>
<keyword evidence="2" id="KW-1185">Reference proteome</keyword>